<feature type="binding site" evidence="3">
    <location>
        <position position="164"/>
    </location>
    <ligand>
        <name>Mn(2+)</name>
        <dbReference type="ChEBI" id="CHEBI:29035"/>
        <label>1</label>
    </ligand>
</feature>
<feature type="domain" description="Cupin type-1" evidence="6">
    <location>
        <begin position="296"/>
        <end position="437"/>
    </location>
</feature>
<evidence type="ECO:0000256" key="5">
    <source>
        <dbReference type="SAM" id="SignalP"/>
    </source>
</evidence>
<dbReference type="PANTHER" id="PTHR35848:SF9">
    <property type="entry name" value="SLL1358 PROTEIN"/>
    <property type="match status" value="1"/>
</dbReference>
<dbReference type="InterPro" id="IPR006045">
    <property type="entry name" value="Cupin_1"/>
</dbReference>
<feature type="signal peptide" evidence="5">
    <location>
        <begin position="1"/>
        <end position="20"/>
    </location>
</feature>
<dbReference type="SUPFAM" id="SSF51182">
    <property type="entry name" value="RmlC-like cupins"/>
    <property type="match status" value="1"/>
</dbReference>
<reference evidence="7" key="1">
    <citation type="submission" date="2019-10" db="EMBL/GenBank/DDBJ databases">
        <authorList>
            <consortium name="DOE Joint Genome Institute"/>
            <person name="Kuo A."/>
            <person name="Miyauchi S."/>
            <person name="Kiss E."/>
            <person name="Drula E."/>
            <person name="Kohler A."/>
            <person name="Sanchez-Garcia M."/>
            <person name="Andreopoulos B."/>
            <person name="Barry K.W."/>
            <person name="Bonito G."/>
            <person name="Buee M."/>
            <person name="Carver A."/>
            <person name="Chen C."/>
            <person name="Cichocki N."/>
            <person name="Clum A."/>
            <person name="Culley D."/>
            <person name="Crous P.W."/>
            <person name="Fauchery L."/>
            <person name="Girlanda M."/>
            <person name="Hayes R."/>
            <person name="Keri Z."/>
            <person name="LaButti K."/>
            <person name="Lipzen A."/>
            <person name="Lombard V."/>
            <person name="Magnuson J."/>
            <person name="Maillard F."/>
            <person name="Morin E."/>
            <person name="Murat C."/>
            <person name="Nolan M."/>
            <person name="Ohm R."/>
            <person name="Pangilinan J."/>
            <person name="Pereira M."/>
            <person name="Perotto S."/>
            <person name="Peter M."/>
            <person name="Riley R."/>
            <person name="Sitrit Y."/>
            <person name="Stielow B."/>
            <person name="Szollosi G."/>
            <person name="Zifcakova L."/>
            <person name="Stursova M."/>
            <person name="Spatafora J.W."/>
            <person name="Tedersoo L."/>
            <person name="Vaario L.-M."/>
            <person name="Yamada A."/>
            <person name="Yan M."/>
            <person name="Wang P."/>
            <person name="Xu J."/>
            <person name="Bruns T."/>
            <person name="Baldrian P."/>
            <person name="Vilgalys R."/>
            <person name="Henrissat B."/>
            <person name="Grigoriev I.V."/>
            <person name="Hibbett D."/>
            <person name="Nagy L.G."/>
            <person name="Martin F.M."/>
        </authorList>
    </citation>
    <scope>NUCLEOTIDE SEQUENCE</scope>
    <source>
        <strain evidence="7">Prilba</strain>
    </source>
</reference>
<dbReference type="EMBL" id="WHVB01000002">
    <property type="protein sequence ID" value="KAF8485703.1"/>
    <property type="molecule type" value="Genomic_DNA"/>
</dbReference>
<evidence type="ECO:0000256" key="2">
    <source>
        <dbReference type="PIRSR" id="PIRSR617774-1"/>
    </source>
</evidence>
<evidence type="ECO:0000313" key="8">
    <source>
        <dbReference type="Proteomes" id="UP000759537"/>
    </source>
</evidence>
<keyword evidence="1 3" id="KW-0479">Metal-binding</keyword>
<dbReference type="InterPro" id="IPR014710">
    <property type="entry name" value="RmlC-like_jellyroll"/>
</dbReference>
<dbReference type="InterPro" id="IPR051610">
    <property type="entry name" value="GPI/OXD"/>
</dbReference>
<keyword evidence="3" id="KW-0464">Manganese</keyword>
<evidence type="ECO:0000256" key="3">
    <source>
        <dbReference type="PIRSR" id="PIRSR617774-2"/>
    </source>
</evidence>
<dbReference type="GO" id="GO:0033609">
    <property type="term" value="P:oxalate metabolic process"/>
    <property type="evidence" value="ECO:0007669"/>
    <property type="project" value="InterPro"/>
</dbReference>
<evidence type="ECO:0000256" key="4">
    <source>
        <dbReference type="SAM" id="MobiDB-lite"/>
    </source>
</evidence>
<feature type="region of interest" description="Disordered" evidence="4">
    <location>
        <begin position="39"/>
        <end position="81"/>
    </location>
</feature>
<sequence length="451" mass="48576">MLPPIKYVYTLAFLAVLAHGAPVGDSAADNLAREEIGSFVRSPTTSSPSPPSATVPPASDDPNYQAYPPGTSGPAEPIRGSLGAAILGPQNLPIQQQNPDVVAPPSTDSGDVPNAKWPFALSNTHFYTGGWARIQNADVMPIATKMAGVNMRLKAGAIRELHWHQTAEWAYVIRGSTQITSVDQDGRNYVAVVNAGDLWYFPPGIPHSLQATADDPDGSEFLLVFPDGNFNSASSFQVTDWLSHVPKEVIAKNFQQSIAAFDQIPSRQLYIFPSEPPTSDAAPSDPQGQVPDPFSFPLSKVNATKLSGGTVKIVDSTIFKISTRIAVADVTVEPGALRELHWHPTQDEWLYVLEGNARMTIFAADSNARTFDYQGGDVGYVPAGFGHYIENTGNTTLHFLEIFDTDRFQDVSLTQWLALTPPEIVSASLGISDEVIATFSKTKQVVVGPAT</sequence>
<dbReference type="Gene3D" id="2.60.120.10">
    <property type="entry name" value="Jelly Rolls"/>
    <property type="match status" value="2"/>
</dbReference>
<organism evidence="7 8">
    <name type="scientific">Russula ochroleuca</name>
    <dbReference type="NCBI Taxonomy" id="152965"/>
    <lineage>
        <taxon>Eukaryota</taxon>
        <taxon>Fungi</taxon>
        <taxon>Dikarya</taxon>
        <taxon>Basidiomycota</taxon>
        <taxon>Agaricomycotina</taxon>
        <taxon>Agaricomycetes</taxon>
        <taxon>Russulales</taxon>
        <taxon>Russulaceae</taxon>
        <taxon>Russula</taxon>
    </lineage>
</organism>
<feature type="binding site" evidence="3">
    <location>
        <position position="387"/>
    </location>
    <ligand>
        <name>Mn(2+)</name>
        <dbReference type="ChEBI" id="CHEBI:29035"/>
        <label>2</label>
    </ligand>
</feature>
<keyword evidence="5" id="KW-0732">Signal</keyword>
<feature type="binding site" evidence="3">
    <location>
        <position position="348"/>
    </location>
    <ligand>
        <name>Mn(2+)</name>
        <dbReference type="ChEBI" id="CHEBI:29035"/>
        <label>2</label>
    </ligand>
</feature>
<feature type="binding site" evidence="3">
    <location>
        <position position="207"/>
    </location>
    <ligand>
        <name>Mn(2+)</name>
        <dbReference type="ChEBI" id="CHEBI:29035"/>
        <label>1</label>
    </ligand>
</feature>
<protein>
    <submittedName>
        <fullName evidence="7">Oxalate decarboxylase</fullName>
    </submittedName>
</protein>
<dbReference type="InterPro" id="IPR017774">
    <property type="entry name" value="Bicupin_oxalate_deCO2ase/Oxase"/>
</dbReference>
<feature type="binding site" evidence="3">
    <location>
        <position position="162"/>
    </location>
    <ligand>
        <name>Mn(2+)</name>
        <dbReference type="ChEBI" id="CHEBI:29035"/>
        <label>1</label>
    </ligand>
</feature>
<feature type="domain" description="Cupin type-1" evidence="6">
    <location>
        <begin position="119"/>
        <end position="262"/>
    </location>
</feature>
<evidence type="ECO:0000259" key="6">
    <source>
        <dbReference type="SMART" id="SM00835"/>
    </source>
</evidence>
<reference evidence="7" key="2">
    <citation type="journal article" date="2020" name="Nat. Commun.">
        <title>Large-scale genome sequencing of mycorrhizal fungi provides insights into the early evolution of symbiotic traits.</title>
        <authorList>
            <person name="Miyauchi S."/>
            <person name="Kiss E."/>
            <person name="Kuo A."/>
            <person name="Drula E."/>
            <person name="Kohler A."/>
            <person name="Sanchez-Garcia M."/>
            <person name="Morin E."/>
            <person name="Andreopoulos B."/>
            <person name="Barry K.W."/>
            <person name="Bonito G."/>
            <person name="Buee M."/>
            <person name="Carver A."/>
            <person name="Chen C."/>
            <person name="Cichocki N."/>
            <person name="Clum A."/>
            <person name="Culley D."/>
            <person name="Crous P.W."/>
            <person name="Fauchery L."/>
            <person name="Girlanda M."/>
            <person name="Hayes R.D."/>
            <person name="Keri Z."/>
            <person name="LaButti K."/>
            <person name="Lipzen A."/>
            <person name="Lombard V."/>
            <person name="Magnuson J."/>
            <person name="Maillard F."/>
            <person name="Murat C."/>
            <person name="Nolan M."/>
            <person name="Ohm R.A."/>
            <person name="Pangilinan J."/>
            <person name="Pereira M.F."/>
            <person name="Perotto S."/>
            <person name="Peter M."/>
            <person name="Pfister S."/>
            <person name="Riley R."/>
            <person name="Sitrit Y."/>
            <person name="Stielow J.B."/>
            <person name="Szollosi G."/>
            <person name="Zifcakova L."/>
            <person name="Stursova M."/>
            <person name="Spatafora J.W."/>
            <person name="Tedersoo L."/>
            <person name="Vaario L.M."/>
            <person name="Yamada A."/>
            <person name="Yan M."/>
            <person name="Wang P."/>
            <person name="Xu J."/>
            <person name="Bruns T."/>
            <person name="Baldrian P."/>
            <person name="Vilgalys R."/>
            <person name="Dunand C."/>
            <person name="Henrissat B."/>
            <person name="Grigoriev I.V."/>
            <person name="Hibbett D."/>
            <person name="Nagy L.G."/>
            <person name="Martin F.M."/>
        </authorList>
    </citation>
    <scope>NUCLEOTIDE SEQUENCE</scope>
    <source>
        <strain evidence="7">Prilba</strain>
    </source>
</reference>
<dbReference type="NCBIfam" id="TIGR03404">
    <property type="entry name" value="bicupin_oxalic"/>
    <property type="match status" value="1"/>
</dbReference>
<dbReference type="OrthoDB" id="10263073at2759"/>
<evidence type="ECO:0000313" key="7">
    <source>
        <dbReference type="EMBL" id="KAF8485703.1"/>
    </source>
</evidence>
<keyword evidence="8" id="KW-1185">Reference proteome</keyword>
<feature type="active site" description="Proton donor" evidence="2">
    <location>
        <position position="401"/>
    </location>
</feature>
<dbReference type="PANTHER" id="PTHR35848">
    <property type="entry name" value="OXALATE-BINDING PROTEIN"/>
    <property type="match status" value="1"/>
</dbReference>
<accession>A0A9P5TDD8</accession>
<proteinExistence type="predicted"/>
<dbReference type="Pfam" id="PF00190">
    <property type="entry name" value="Cupin_1"/>
    <property type="match status" value="2"/>
</dbReference>
<dbReference type="CDD" id="cd20305">
    <property type="entry name" value="cupin_OxDC_C"/>
    <property type="match status" value="1"/>
</dbReference>
<dbReference type="GO" id="GO:0046872">
    <property type="term" value="F:metal ion binding"/>
    <property type="evidence" value="ECO:0007669"/>
    <property type="project" value="UniProtKB-KW"/>
</dbReference>
<feature type="chain" id="PRO_5040105492" evidence="5">
    <location>
        <begin position="21"/>
        <end position="451"/>
    </location>
</feature>
<comment type="caution">
    <text evidence="7">The sequence shown here is derived from an EMBL/GenBank/DDBJ whole genome shotgun (WGS) entry which is preliminary data.</text>
</comment>
<gene>
    <name evidence="7" type="ORF">DFH94DRAFT_622796</name>
</gene>
<feature type="binding site" evidence="3">
    <location>
        <position position="168"/>
    </location>
    <ligand>
        <name>Mn(2+)</name>
        <dbReference type="ChEBI" id="CHEBI:29035"/>
        <label>1</label>
    </ligand>
</feature>
<feature type="binding site" evidence="3">
    <location>
        <position position="341"/>
    </location>
    <ligand>
        <name>Mn(2+)</name>
        <dbReference type="ChEBI" id="CHEBI:29035"/>
        <label>2</label>
    </ligand>
</feature>
<dbReference type="Proteomes" id="UP000759537">
    <property type="component" value="Unassembled WGS sequence"/>
</dbReference>
<evidence type="ECO:0000256" key="1">
    <source>
        <dbReference type="ARBA" id="ARBA00022723"/>
    </source>
</evidence>
<dbReference type="CDD" id="cd20304">
    <property type="entry name" value="cupin_OxDC_N"/>
    <property type="match status" value="1"/>
</dbReference>
<feature type="binding site" evidence="3">
    <location>
        <position position="343"/>
    </location>
    <ligand>
        <name>Mn(2+)</name>
        <dbReference type="ChEBI" id="CHEBI:29035"/>
        <label>2</label>
    </ligand>
</feature>
<feature type="region of interest" description="Disordered" evidence="4">
    <location>
        <begin position="275"/>
        <end position="294"/>
    </location>
</feature>
<dbReference type="SMART" id="SM00835">
    <property type="entry name" value="Cupin_1"/>
    <property type="match status" value="2"/>
</dbReference>
<dbReference type="InterPro" id="IPR011051">
    <property type="entry name" value="RmlC_Cupin_sf"/>
</dbReference>
<dbReference type="AlphaFoldDB" id="A0A9P5TDD8"/>
<name>A0A9P5TDD8_9AGAM</name>
<comment type="cofactor">
    <cofactor evidence="3">
        <name>Mn(2+)</name>
        <dbReference type="ChEBI" id="CHEBI:29035"/>
    </cofactor>
    <text evidence="3">Binds 2 manganese ions per subunit.</text>
</comment>